<dbReference type="InterPro" id="IPR050879">
    <property type="entry name" value="Acyltransferase_3"/>
</dbReference>
<feature type="transmembrane region" description="Helical" evidence="1">
    <location>
        <begin position="166"/>
        <end position="185"/>
    </location>
</feature>
<dbReference type="GO" id="GO:0000271">
    <property type="term" value="P:polysaccharide biosynthetic process"/>
    <property type="evidence" value="ECO:0007669"/>
    <property type="project" value="TreeGrafter"/>
</dbReference>
<evidence type="ECO:0000313" key="4">
    <source>
        <dbReference type="Proteomes" id="UP000708298"/>
    </source>
</evidence>
<feature type="transmembrane region" description="Helical" evidence="1">
    <location>
        <begin position="354"/>
        <end position="379"/>
    </location>
</feature>
<accession>A0A963YUK8</accession>
<name>A0A963YUK8_9PROT</name>
<evidence type="ECO:0000313" key="3">
    <source>
        <dbReference type="EMBL" id="MCB8877318.1"/>
    </source>
</evidence>
<keyword evidence="1" id="KW-0472">Membrane</keyword>
<evidence type="ECO:0000256" key="1">
    <source>
        <dbReference type="SAM" id="Phobius"/>
    </source>
</evidence>
<feature type="transmembrane region" description="Helical" evidence="1">
    <location>
        <begin position="84"/>
        <end position="105"/>
    </location>
</feature>
<evidence type="ECO:0000259" key="2">
    <source>
        <dbReference type="Pfam" id="PF01757"/>
    </source>
</evidence>
<keyword evidence="4" id="KW-1185">Reference proteome</keyword>
<dbReference type="GO" id="GO:0016020">
    <property type="term" value="C:membrane"/>
    <property type="evidence" value="ECO:0007669"/>
    <property type="project" value="TreeGrafter"/>
</dbReference>
<protein>
    <submittedName>
        <fullName evidence="3">Acyltransferase</fullName>
    </submittedName>
</protein>
<keyword evidence="1" id="KW-0812">Transmembrane</keyword>
<dbReference type="PANTHER" id="PTHR23028:SF53">
    <property type="entry name" value="ACYL_TRANSF_3 DOMAIN-CONTAINING PROTEIN"/>
    <property type="match status" value="1"/>
</dbReference>
<feature type="transmembrane region" description="Helical" evidence="1">
    <location>
        <begin position="327"/>
        <end position="348"/>
    </location>
</feature>
<organism evidence="3 4">
    <name type="scientific">Acidisoma silvae</name>
    <dbReference type="NCBI Taxonomy" id="2802396"/>
    <lineage>
        <taxon>Bacteria</taxon>
        <taxon>Pseudomonadati</taxon>
        <taxon>Pseudomonadota</taxon>
        <taxon>Alphaproteobacteria</taxon>
        <taxon>Acetobacterales</taxon>
        <taxon>Acidocellaceae</taxon>
        <taxon>Acidisoma</taxon>
    </lineage>
</organism>
<dbReference type="PANTHER" id="PTHR23028">
    <property type="entry name" value="ACETYLTRANSFERASE"/>
    <property type="match status" value="1"/>
</dbReference>
<proteinExistence type="predicted"/>
<feature type="transmembrane region" description="Helical" evidence="1">
    <location>
        <begin position="197"/>
        <end position="222"/>
    </location>
</feature>
<dbReference type="Pfam" id="PF01757">
    <property type="entry name" value="Acyl_transf_3"/>
    <property type="match status" value="1"/>
</dbReference>
<dbReference type="Proteomes" id="UP000708298">
    <property type="component" value="Unassembled WGS sequence"/>
</dbReference>
<feature type="transmembrane region" description="Helical" evidence="1">
    <location>
        <begin position="45"/>
        <end position="64"/>
    </location>
</feature>
<dbReference type="GO" id="GO:0016747">
    <property type="term" value="F:acyltransferase activity, transferring groups other than amino-acyl groups"/>
    <property type="evidence" value="ECO:0007669"/>
    <property type="project" value="InterPro"/>
</dbReference>
<gene>
    <name evidence="3" type="ORF">ASILVAE211_19125</name>
</gene>
<reference evidence="3" key="1">
    <citation type="journal article" date="2021" name="Microorganisms">
        <title>Acidisoma silvae sp. nov. and Acidisomacellulosilytica sp. nov., Two Acidophilic Bacteria Isolated from Decaying Wood, Hydrolyzing Cellulose and Producing Poly-3-hydroxybutyrate.</title>
        <authorList>
            <person name="Mieszkin S."/>
            <person name="Pouder E."/>
            <person name="Uroz S."/>
            <person name="Simon-Colin C."/>
            <person name="Alain K."/>
        </authorList>
    </citation>
    <scope>NUCLEOTIDE SEQUENCE</scope>
    <source>
        <strain evidence="3">HW T2.11</strain>
    </source>
</reference>
<feature type="transmembrane region" description="Helical" evidence="1">
    <location>
        <begin position="21"/>
        <end position="39"/>
    </location>
</feature>
<dbReference type="AlphaFoldDB" id="A0A963YUK8"/>
<dbReference type="InterPro" id="IPR002656">
    <property type="entry name" value="Acyl_transf_3_dom"/>
</dbReference>
<dbReference type="RefSeq" id="WP_227322972.1">
    <property type="nucleotide sequence ID" value="NZ_JAESVB010000012.1"/>
</dbReference>
<feature type="transmembrane region" description="Helical" evidence="1">
    <location>
        <begin position="234"/>
        <end position="255"/>
    </location>
</feature>
<feature type="transmembrane region" description="Helical" evidence="1">
    <location>
        <begin position="284"/>
        <end position="306"/>
    </location>
</feature>
<keyword evidence="3" id="KW-0012">Acyltransferase</keyword>
<keyword evidence="3" id="KW-0808">Transferase</keyword>
<reference evidence="3" key="2">
    <citation type="submission" date="2021-01" db="EMBL/GenBank/DDBJ databases">
        <authorList>
            <person name="Mieszkin S."/>
            <person name="Pouder E."/>
            <person name="Alain K."/>
        </authorList>
    </citation>
    <scope>NUCLEOTIDE SEQUENCE</scope>
    <source>
        <strain evidence="3">HW T2.11</strain>
    </source>
</reference>
<dbReference type="EMBL" id="JAESVB010000012">
    <property type="protein sequence ID" value="MCB8877318.1"/>
    <property type="molecule type" value="Genomic_DNA"/>
</dbReference>
<feature type="domain" description="Acyltransferase 3" evidence="2">
    <location>
        <begin position="19"/>
        <end position="372"/>
    </location>
</feature>
<keyword evidence="1" id="KW-1133">Transmembrane helix</keyword>
<sequence>MTADRSTLATRAASAYLPEVDALRCLAMLAVIAIHSGLFPFGWTGVWLFFVISGFAVTSSLFSAKHAQHSVTRRIVNFFARRAFRIWPIYFGYIAVSAIFILAFRTPGDLAEVPWLLTFTQNIKMIIESYAPGTVWGGFAHLWTLSDEQQFYVVFPFVLLLPNRRLRTIALVGVILLAPVIRYAVASWSLDQHYDALHAAFAVYAFGPGHFDAFAAGSLIALYRQEIAANIRYAQVAAVVALAISVAYVLTYVLVNIRLSGHVSVSDTRNVLSGVLFGQGRQIWVYYVPTSLGVALLMGILVRNSALLRICNLPGLQAIGRISYGGYLYHVPVLMILGALVPALSPPITGASSYLAHILLFFATAALTVFAASLSYQYLEQPFNRFAQRRMG</sequence>
<comment type="caution">
    <text evidence="3">The sequence shown here is derived from an EMBL/GenBank/DDBJ whole genome shotgun (WGS) entry which is preliminary data.</text>
</comment>